<dbReference type="Proteomes" id="UP000582213">
    <property type="component" value="Unassembled WGS sequence"/>
</dbReference>
<dbReference type="GeneID" id="42801980"/>
<evidence type="ECO:0000313" key="4">
    <source>
        <dbReference type="Proteomes" id="UP000582213"/>
    </source>
</evidence>
<sequence length="91" mass="10930">MSKKEKLVKTLEKRRIISYEEIVNTLGSINTAKHYIMELKKFGVLKYRDSIKAQGKRIVVYFVSKKGLEEYKRELQRRKEKKAEILKKIKR</sequence>
<dbReference type="EMBL" id="CP045484">
    <property type="protein sequence ID" value="QGR17821.1"/>
    <property type="molecule type" value="Genomic_DNA"/>
</dbReference>
<protein>
    <submittedName>
        <fullName evidence="1">Putative ArsR family transcriptional regulator</fullName>
    </submittedName>
</protein>
<reference evidence="2 3" key="1">
    <citation type="submission" date="2019-10" db="EMBL/GenBank/DDBJ databases">
        <title>Genome Sequences from Six Type Strain Members of the Archaeal Family Sulfolobaceae: Acidianus ambivalens, Acidianus infernus, Metallosphaera prunae, Stygiolobus azoricus, Sulfolobus metallicus, and Sulfurisphaera ohwakuensis.</title>
        <authorList>
            <person name="Counts J.A."/>
            <person name="Kelly R.M."/>
        </authorList>
    </citation>
    <scope>NUCLEOTIDE SEQUENCE [LARGE SCALE GENOMIC DNA]</scope>
    <source>
        <strain evidence="2 3">TA-1</strain>
    </source>
</reference>
<gene>
    <name evidence="2" type="ORF">D1869_12010</name>
    <name evidence="1" type="ORF">HNQ62_001275</name>
</gene>
<evidence type="ECO:0000313" key="3">
    <source>
        <dbReference type="Proteomes" id="UP000427373"/>
    </source>
</evidence>
<accession>A0A650CIY2</accession>
<evidence type="ECO:0000313" key="1">
    <source>
        <dbReference type="EMBL" id="MBB5253514.1"/>
    </source>
</evidence>
<dbReference type="RefSeq" id="WP_156015288.1">
    <property type="nucleotide sequence ID" value="NZ_CP045484.1"/>
</dbReference>
<keyword evidence="3" id="KW-1185">Reference proteome</keyword>
<dbReference type="AlphaFoldDB" id="A0A650CIY2"/>
<dbReference type="EMBL" id="JACHFY010000004">
    <property type="protein sequence ID" value="MBB5253514.1"/>
    <property type="molecule type" value="Genomic_DNA"/>
</dbReference>
<evidence type="ECO:0000313" key="2">
    <source>
        <dbReference type="EMBL" id="QGR17821.1"/>
    </source>
</evidence>
<name>A0A650CIY2_SULOH</name>
<reference evidence="1 4" key="2">
    <citation type="submission" date="2020-08" db="EMBL/GenBank/DDBJ databases">
        <title>Genomic Encyclopedia of Type Strains, Phase IV (KMG-IV): sequencing the most valuable type-strain genomes for metagenomic binning, comparative biology and taxonomic classification.</title>
        <authorList>
            <person name="Goeker M."/>
        </authorList>
    </citation>
    <scope>NUCLEOTIDE SEQUENCE [LARGE SCALE GENOMIC DNA]</scope>
    <source>
        <strain evidence="1 4">DSM 12421</strain>
    </source>
</reference>
<dbReference type="KEGG" id="soh:D1869_12010"/>
<dbReference type="Proteomes" id="UP000427373">
    <property type="component" value="Chromosome"/>
</dbReference>
<proteinExistence type="predicted"/>
<organism evidence="2 3">
    <name type="scientific">Sulfurisphaera ohwakuensis</name>
    <dbReference type="NCBI Taxonomy" id="69656"/>
    <lineage>
        <taxon>Archaea</taxon>
        <taxon>Thermoproteota</taxon>
        <taxon>Thermoprotei</taxon>
        <taxon>Sulfolobales</taxon>
        <taxon>Sulfolobaceae</taxon>
        <taxon>Sulfurisphaera</taxon>
    </lineage>
</organism>